<feature type="domain" description="Pseudouridine synthase RsuA/RluA-like" evidence="2">
    <location>
        <begin position="89"/>
        <end position="252"/>
    </location>
</feature>
<sequence length="278" mass="30701">MQELIQSPPRERGDEIHGAATPILCLVQAFTDLGLFDDDLDLCAAAALQHLGRELDAMHTKNDVHHDGLATSEQEPPAGQPHVQWSSRHVSVIVKPPGWSVFTSTDVMVGAKHLVSWVQAKSRQPIVRDRQADYGFVHRLDRNTSGSLLVAQSYEGYFAAKLEFNARRVTKQYVALCEGHFPKDLRMLSFPLLTVESSPGTFRSLVDEAGQHARTEVLRVAHLRDASREAWSLLILRLHTGRTHQIRAHCSALGHPLAADQAYGGKSLASCKRMPPAG</sequence>
<evidence type="ECO:0000313" key="3">
    <source>
        <dbReference type="EMBL" id="CAE7450814.1"/>
    </source>
</evidence>
<evidence type="ECO:0000256" key="1">
    <source>
        <dbReference type="ARBA" id="ARBA00010876"/>
    </source>
</evidence>
<protein>
    <submittedName>
        <fullName evidence="3">RluC protein</fullName>
    </submittedName>
</protein>
<proteinExistence type="inferred from homology"/>
<dbReference type="OrthoDB" id="416038at2759"/>
<dbReference type="PANTHER" id="PTHR21600">
    <property type="entry name" value="MITOCHONDRIAL RNA PSEUDOURIDINE SYNTHASE"/>
    <property type="match status" value="1"/>
</dbReference>
<comment type="similarity">
    <text evidence="1">Belongs to the pseudouridine synthase RluA family.</text>
</comment>
<comment type="caution">
    <text evidence="3">The sequence shown here is derived from an EMBL/GenBank/DDBJ whole genome shotgun (WGS) entry which is preliminary data.</text>
</comment>
<dbReference type="Proteomes" id="UP000601435">
    <property type="component" value="Unassembled WGS sequence"/>
</dbReference>
<dbReference type="Gene3D" id="3.30.2350.10">
    <property type="entry name" value="Pseudouridine synthase"/>
    <property type="match status" value="1"/>
</dbReference>
<dbReference type="SUPFAM" id="SSF55120">
    <property type="entry name" value="Pseudouridine synthase"/>
    <property type="match status" value="1"/>
</dbReference>
<reference evidence="3" key="1">
    <citation type="submission" date="2021-02" db="EMBL/GenBank/DDBJ databases">
        <authorList>
            <person name="Dougan E. K."/>
            <person name="Rhodes N."/>
            <person name="Thang M."/>
            <person name="Chan C."/>
        </authorList>
    </citation>
    <scope>NUCLEOTIDE SEQUENCE</scope>
</reference>
<dbReference type="InterPro" id="IPR020103">
    <property type="entry name" value="PsdUridine_synth_cat_dom_sf"/>
</dbReference>
<dbReference type="GO" id="GO:0000455">
    <property type="term" value="P:enzyme-directed rRNA pseudouridine synthesis"/>
    <property type="evidence" value="ECO:0007669"/>
    <property type="project" value="TreeGrafter"/>
</dbReference>
<dbReference type="EMBL" id="CAJNJA010019808">
    <property type="protein sequence ID" value="CAE7450814.1"/>
    <property type="molecule type" value="Genomic_DNA"/>
</dbReference>
<gene>
    <name evidence="3" type="primary">rluC</name>
    <name evidence="3" type="ORF">SNEC2469_LOCUS12489</name>
</gene>
<dbReference type="InterPro" id="IPR006145">
    <property type="entry name" value="PsdUridine_synth_RsuA/RluA"/>
</dbReference>
<organism evidence="3 4">
    <name type="scientific">Symbiodinium necroappetens</name>
    <dbReference type="NCBI Taxonomy" id="1628268"/>
    <lineage>
        <taxon>Eukaryota</taxon>
        <taxon>Sar</taxon>
        <taxon>Alveolata</taxon>
        <taxon>Dinophyceae</taxon>
        <taxon>Suessiales</taxon>
        <taxon>Symbiodiniaceae</taxon>
        <taxon>Symbiodinium</taxon>
    </lineage>
</organism>
<dbReference type="InterPro" id="IPR050188">
    <property type="entry name" value="RluA_PseudoU_synthase"/>
</dbReference>
<dbReference type="PANTHER" id="PTHR21600:SF87">
    <property type="entry name" value="RNA PSEUDOURIDYLATE SYNTHASE DOMAIN-CONTAINING PROTEIN 1"/>
    <property type="match status" value="1"/>
</dbReference>
<evidence type="ECO:0000313" key="4">
    <source>
        <dbReference type="Proteomes" id="UP000601435"/>
    </source>
</evidence>
<dbReference type="GO" id="GO:0009982">
    <property type="term" value="F:pseudouridine synthase activity"/>
    <property type="evidence" value="ECO:0007669"/>
    <property type="project" value="InterPro"/>
</dbReference>
<keyword evidence="4" id="KW-1185">Reference proteome</keyword>
<dbReference type="AlphaFoldDB" id="A0A812RSD5"/>
<accession>A0A812RSD5</accession>
<dbReference type="Pfam" id="PF00849">
    <property type="entry name" value="PseudoU_synth_2"/>
    <property type="match status" value="1"/>
</dbReference>
<dbReference type="GO" id="GO:0003723">
    <property type="term" value="F:RNA binding"/>
    <property type="evidence" value="ECO:0007669"/>
    <property type="project" value="InterPro"/>
</dbReference>
<dbReference type="CDD" id="cd02869">
    <property type="entry name" value="PseudoU_synth_RluA_like"/>
    <property type="match status" value="1"/>
</dbReference>
<name>A0A812RSD5_9DINO</name>
<evidence type="ECO:0000259" key="2">
    <source>
        <dbReference type="Pfam" id="PF00849"/>
    </source>
</evidence>